<feature type="region of interest" description="Disordered" evidence="1">
    <location>
        <begin position="250"/>
        <end position="285"/>
    </location>
</feature>
<dbReference type="AlphaFoldDB" id="Q08XD3"/>
<feature type="compositionally biased region" description="Basic and acidic residues" evidence="1">
    <location>
        <begin position="158"/>
        <end position="168"/>
    </location>
</feature>
<gene>
    <name evidence="2" type="ORF">STIAU_6771</name>
</gene>
<proteinExistence type="predicted"/>
<feature type="region of interest" description="Disordered" evidence="1">
    <location>
        <begin position="24"/>
        <end position="139"/>
    </location>
</feature>
<feature type="region of interest" description="Disordered" evidence="1">
    <location>
        <begin position="158"/>
        <end position="184"/>
    </location>
</feature>
<protein>
    <submittedName>
        <fullName evidence="2">Uncharacterized protein</fullName>
    </submittedName>
</protein>
<organism evidence="2 3">
    <name type="scientific">Stigmatella aurantiaca (strain DW4/3-1)</name>
    <dbReference type="NCBI Taxonomy" id="378806"/>
    <lineage>
        <taxon>Bacteria</taxon>
        <taxon>Pseudomonadati</taxon>
        <taxon>Myxococcota</taxon>
        <taxon>Myxococcia</taxon>
        <taxon>Myxococcales</taxon>
        <taxon>Cystobacterineae</taxon>
        <taxon>Archangiaceae</taxon>
        <taxon>Stigmatella</taxon>
    </lineage>
</organism>
<dbReference type="EMBL" id="AAMD01000092">
    <property type="protein sequence ID" value="EAU65119.1"/>
    <property type="molecule type" value="Genomic_DNA"/>
</dbReference>
<comment type="caution">
    <text evidence="2">The sequence shown here is derived from an EMBL/GenBank/DDBJ whole genome shotgun (WGS) entry which is preliminary data.</text>
</comment>
<evidence type="ECO:0000313" key="2">
    <source>
        <dbReference type="EMBL" id="EAU65119.1"/>
    </source>
</evidence>
<reference evidence="2 3" key="1">
    <citation type="submission" date="2006-04" db="EMBL/GenBank/DDBJ databases">
        <authorList>
            <person name="Nierman W.C."/>
        </authorList>
    </citation>
    <scope>NUCLEOTIDE SEQUENCE [LARGE SCALE GENOMIC DNA]</scope>
    <source>
        <strain evidence="2 3">DW4/3-1</strain>
    </source>
</reference>
<accession>Q08XD3</accession>
<sequence length="762" mass="80166">MLRSGRAGQQGGLHLRGRIAVGGRARRLRSHGRDHGLWDGAPAGHRAREPSGPRQVLGARTRGGKGLPGAGPVLHLRGGDSLHGQGSAARHSDLHDRRRHHRGAVDVLQRAADGPARGPVRAADPQRGQPRAALPALDPRGLADGLLRLRLHQAWPDRDARHPLERGRRPVGTPPLPEKKPREARGFLLQTPSGRSADADGVGDDDEAFGGPAADLHRVPPSREVPGAQRVPLAAIHLLVHLHRGQLRARGVGDDEGRRRGAVGSRDPVGVDRPGTRRGQVEREGHRVGDRLGRGVVVVGAVVARRGGRGDPTRGASELGHRRVVVGVVGVHGDGGRGLTAAAAVAALGLDLADVARPRPVGTRIRAVVRLEPAVRHDVVAVPGDPLPLRDVARELGRGGDLPGGEARLAGEAAVLDAHREVVHRGAVQAAVRVAVEAAAVGGRHVPGAVRLGHELGNLAAAFVHHVVGGGARGRVRQPAPAARVGALTRVDDDHRDVRARGARVVVGRRPPDGGPVVRRLGAQRGQRELRLHLGGHDGGGHRALGALGHHALAQGGEHLVVHVLGLRVRVGDAAEAHHRRRPAAQVRPVHLQRLGLGRQQRRARAEVGQHVRARLLRGDARQGRAALQPLAPQRHHAEGRGHPLELRFAAHHLPARLGEGDGLEQIRRHVELAGGLLEQRIQPARGAAVGSLAGRLGEGAAGGALRALRALRGLGATGSQGQGDGGRRERVAHRIHEHSFNEVDEDFSGSALDLEGAGGVH</sequence>
<evidence type="ECO:0000256" key="1">
    <source>
        <dbReference type="SAM" id="MobiDB-lite"/>
    </source>
</evidence>
<dbReference type="Proteomes" id="UP000032702">
    <property type="component" value="Unassembled WGS sequence"/>
</dbReference>
<name>Q08XD3_STIAD</name>
<evidence type="ECO:0000313" key="3">
    <source>
        <dbReference type="Proteomes" id="UP000032702"/>
    </source>
</evidence>